<accession>A0AAV1RYK6</accession>
<dbReference type="AlphaFoldDB" id="A0AAV1RYK6"/>
<reference evidence="1 2" key="1">
    <citation type="submission" date="2024-01" db="EMBL/GenBank/DDBJ databases">
        <authorList>
            <person name="Waweru B."/>
        </authorList>
    </citation>
    <scope>NUCLEOTIDE SEQUENCE [LARGE SCALE GENOMIC DNA]</scope>
</reference>
<dbReference type="EMBL" id="CAWUPB010001160">
    <property type="protein sequence ID" value="CAK7340592.1"/>
    <property type="molecule type" value="Genomic_DNA"/>
</dbReference>
<protein>
    <submittedName>
        <fullName evidence="1">Uncharacterized protein</fullName>
    </submittedName>
</protein>
<evidence type="ECO:0000313" key="2">
    <source>
        <dbReference type="Proteomes" id="UP001314170"/>
    </source>
</evidence>
<dbReference type="Proteomes" id="UP001314170">
    <property type="component" value="Unassembled WGS sequence"/>
</dbReference>
<comment type="caution">
    <text evidence="1">The sequence shown here is derived from an EMBL/GenBank/DDBJ whole genome shotgun (WGS) entry which is preliminary data.</text>
</comment>
<evidence type="ECO:0000313" key="1">
    <source>
        <dbReference type="EMBL" id="CAK7340592.1"/>
    </source>
</evidence>
<sequence length="99" mass="11374">MAGQAVGDMVVQLDLIFKVHRLEEADRYCYSLPDQRRTDLNGVEDKHLEKAEATMQTMKELGLSTYDTLIDEFKHIDQIQTTSMALRRLGTSGYQCRYA</sequence>
<proteinExistence type="predicted"/>
<keyword evidence="2" id="KW-1185">Reference proteome</keyword>
<name>A0AAV1RYK6_9ROSI</name>
<organism evidence="1 2">
    <name type="scientific">Dovyalis caffra</name>
    <dbReference type="NCBI Taxonomy" id="77055"/>
    <lineage>
        <taxon>Eukaryota</taxon>
        <taxon>Viridiplantae</taxon>
        <taxon>Streptophyta</taxon>
        <taxon>Embryophyta</taxon>
        <taxon>Tracheophyta</taxon>
        <taxon>Spermatophyta</taxon>
        <taxon>Magnoliopsida</taxon>
        <taxon>eudicotyledons</taxon>
        <taxon>Gunneridae</taxon>
        <taxon>Pentapetalae</taxon>
        <taxon>rosids</taxon>
        <taxon>fabids</taxon>
        <taxon>Malpighiales</taxon>
        <taxon>Salicaceae</taxon>
        <taxon>Flacourtieae</taxon>
        <taxon>Dovyalis</taxon>
    </lineage>
</organism>
<gene>
    <name evidence="1" type="ORF">DCAF_LOCUS15677</name>
</gene>